<dbReference type="AlphaFoldDB" id="A0A5S9M2U3"/>
<gene>
    <name evidence="3" type="ORF">BsIDN1_06360</name>
</gene>
<accession>A0A5S9M2U3</accession>
<sequence>MRTDPAKLEMMRSYFNAIASGMGHVIERTSFTTFVKESADFATALATPSGDFFVYPKTVGVTIFLGLSLKKKRLKKAGRCSQETLSSLMILIRQTVWRLTFQMSISLSRFL</sequence>
<dbReference type="Pfam" id="PF02538">
    <property type="entry name" value="Hydantoinase_B"/>
    <property type="match status" value="1"/>
</dbReference>
<dbReference type="EMBL" id="AP021906">
    <property type="protein sequence ID" value="BBP87018.1"/>
    <property type="molecule type" value="Genomic_DNA"/>
</dbReference>
<organism evidence="3 4">
    <name type="scientific">Bacillus safensis</name>
    <dbReference type="NCBI Taxonomy" id="561879"/>
    <lineage>
        <taxon>Bacteria</taxon>
        <taxon>Bacillati</taxon>
        <taxon>Bacillota</taxon>
        <taxon>Bacilli</taxon>
        <taxon>Bacillales</taxon>
        <taxon>Bacillaceae</taxon>
        <taxon>Bacillus</taxon>
    </lineage>
</organism>
<proteinExistence type="predicted"/>
<evidence type="ECO:0000313" key="4">
    <source>
        <dbReference type="Proteomes" id="UP000464658"/>
    </source>
</evidence>
<name>A0A5S9M2U3_BACIA</name>
<reference evidence="3 4" key="1">
    <citation type="submission" date="2019-12" db="EMBL/GenBank/DDBJ databases">
        <title>Full genome sequence of a Bacillus safensis strain isolated from commercially available natto in Indonesia.</title>
        <authorList>
            <person name="Yoshida M."/>
            <person name="Uomi M."/>
            <person name="Waturangi D."/>
            <person name="Ekaputri J.J."/>
            <person name="Setiamarga D.H.E."/>
        </authorList>
    </citation>
    <scope>NUCLEOTIDE SEQUENCE [LARGE SCALE GENOMIC DNA]</scope>
    <source>
        <strain evidence="3 4">IDN1</strain>
    </source>
</reference>
<dbReference type="Proteomes" id="UP000464658">
    <property type="component" value="Chromosome"/>
</dbReference>
<feature type="domain" description="Hydantoinase B/oxoprolinase" evidence="2">
    <location>
        <begin position="4"/>
        <end position="66"/>
    </location>
</feature>
<keyword evidence="1" id="KW-0812">Transmembrane</keyword>
<feature type="transmembrane region" description="Helical" evidence="1">
    <location>
        <begin position="52"/>
        <end position="69"/>
    </location>
</feature>
<evidence type="ECO:0000259" key="2">
    <source>
        <dbReference type="Pfam" id="PF02538"/>
    </source>
</evidence>
<evidence type="ECO:0000256" key="1">
    <source>
        <dbReference type="SAM" id="Phobius"/>
    </source>
</evidence>
<dbReference type="InterPro" id="IPR003692">
    <property type="entry name" value="Hydantoinase_B"/>
</dbReference>
<dbReference type="GO" id="GO:0003824">
    <property type="term" value="F:catalytic activity"/>
    <property type="evidence" value="ECO:0007669"/>
    <property type="project" value="InterPro"/>
</dbReference>
<protein>
    <recommendedName>
        <fullName evidence="2">Hydantoinase B/oxoprolinase domain-containing protein</fullName>
    </recommendedName>
</protein>
<keyword evidence="1" id="KW-0472">Membrane</keyword>
<keyword evidence="1" id="KW-1133">Transmembrane helix</keyword>
<evidence type="ECO:0000313" key="3">
    <source>
        <dbReference type="EMBL" id="BBP87018.1"/>
    </source>
</evidence>